<feature type="domain" description="Glycosyl transferase family 51" evidence="28">
    <location>
        <begin position="182"/>
        <end position="354"/>
    </location>
</feature>
<dbReference type="InterPro" id="IPR011813">
    <property type="entry name" value="PBP_1b"/>
</dbReference>
<evidence type="ECO:0000256" key="24">
    <source>
        <dbReference type="PIRNR" id="PIRNR002799"/>
    </source>
</evidence>
<dbReference type="InterPro" id="IPR023346">
    <property type="entry name" value="Lysozyme-like_dom_sf"/>
</dbReference>
<organism evidence="30">
    <name type="scientific">Thiolapillus brandeum</name>
    <dbReference type="NCBI Taxonomy" id="1076588"/>
    <lineage>
        <taxon>Bacteria</taxon>
        <taxon>Pseudomonadati</taxon>
        <taxon>Pseudomonadota</taxon>
        <taxon>Gammaproteobacteria</taxon>
        <taxon>Chromatiales</taxon>
        <taxon>Sedimenticolaceae</taxon>
        <taxon>Thiolapillus</taxon>
    </lineage>
</organism>
<dbReference type="InterPro" id="IPR028166">
    <property type="entry name" value="UB2H"/>
</dbReference>
<gene>
    <name evidence="30" type="primary">mrcB</name>
    <name evidence="30" type="ORF">ENJ12_11125</name>
</gene>
<evidence type="ECO:0000256" key="11">
    <source>
        <dbReference type="ARBA" id="ARBA00022679"/>
    </source>
</evidence>
<feature type="active site" description="Acyl-ester intermediate; for transpeptidase activity" evidence="25">
    <location>
        <position position="487"/>
    </location>
</feature>
<dbReference type="SUPFAM" id="SSF53955">
    <property type="entry name" value="Lysozyme-like"/>
    <property type="match status" value="1"/>
</dbReference>
<dbReference type="Gene3D" id="3.30.2060.10">
    <property type="entry name" value="Penicillin-binding protein 1b domain"/>
    <property type="match status" value="1"/>
</dbReference>
<feature type="active site" description="Proton donor; for transglycosylase activity" evidence="25">
    <location>
        <position position="207"/>
    </location>
</feature>
<dbReference type="InterPro" id="IPR050396">
    <property type="entry name" value="Glycosyltr_51/Transpeptidase"/>
</dbReference>
<evidence type="ECO:0000256" key="9">
    <source>
        <dbReference type="ARBA" id="ARBA00022670"/>
    </source>
</evidence>
<dbReference type="Gene3D" id="3.40.710.10">
    <property type="entry name" value="DD-peptidase/beta-lactamase superfamily"/>
    <property type="match status" value="1"/>
</dbReference>
<comment type="subcellular location">
    <subcellularLocation>
        <location evidence="2">Cell membrane</location>
    </subcellularLocation>
</comment>
<dbReference type="GO" id="GO:0008360">
    <property type="term" value="P:regulation of cell shape"/>
    <property type="evidence" value="ECO:0007669"/>
    <property type="project" value="UniProtKB-UniRule"/>
</dbReference>
<evidence type="ECO:0000256" key="8">
    <source>
        <dbReference type="ARBA" id="ARBA00022645"/>
    </source>
</evidence>
<evidence type="ECO:0000256" key="26">
    <source>
        <dbReference type="SAM" id="MobiDB-lite"/>
    </source>
</evidence>
<evidence type="ECO:0000259" key="27">
    <source>
        <dbReference type="Pfam" id="PF00905"/>
    </source>
</evidence>
<dbReference type="GO" id="GO:0009274">
    <property type="term" value="C:peptidoglycan-based cell wall"/>
    <property type="evidence" value="ECO:0007669"/>
    <property type="project" value="UniProtKB-UniRule"/>
</dbReference>
<evidence type="ECO:0000256" key="14">
    <source>
        <dbReference type="ARBA" id="ARBA00022984"/>
    </source>
</evidence>
<dbReference type="InterPro" id="IPR036950">
    <property type="entry name" value="PBP_transglycosylase"/>
</dbReference>
<keyword evidence="13 24" id="KW-0133">Cell shape</keyword>
<keyword evidence="15" id="KW-0472">Membrane</keyword>
<dbReference type="PANTHER" id="PTHR32282:SF11">
    <property type="entry name" value="PENICILLIN-BINDING PROTEIN 1B"/>
    <property type="match status" value="1"/>
</dbReference>
<dbReference type="FunFam" id="1.10.3810.10:FF:000002">
    <property type="entry name" value="Penicillin-binding protein 1B"/>
    <property type="match status" value="1"/>
</dbReference>
<protein>
    <recommendedName>
        <fullName evidence="6 23">Penicillin-binding protein 1B</fullName>
        <shortName evidence="24">PBP-1b</shortName>
        <shortName evidence="24">PBP1b</shortName>
    </recommendedName>
    <alternativeName>
        <fullName evidence="19 24">Murein polymerase</fullName>
    </alternativeName>
</protein>
<dbReference type="NCBIfam" id="TIGR02071">
    <property type="entry name" value="PBP_1b"/>
    <property type="match status" value="1"/>
</dbReference>
<dbReference type="AlphaFoldDB" id="A0A831W8Y8"/>
<evidence type="ECO:0000256" key="6">
    <source>
        <dbReference type="ARBA" id="ARBA00018637"/>
    </source>
</evidence>
<keyword evidence="7" id="KW-1003">Cell membrane</keyword>
<keyword evidence="10 24" id="KW-0328">Glycosyltransferase</keyword>
<dbReference type="PIRSF" id="PIRSF002799">
    <property type="entry name" value="PBP_1b"/>
    <property type="match status" value="1"/>
</dbReference>
<dbReference type="EMBL" id="DRLF01000385">
    <property type="protein sequence ID" value="HEC07398.1"/>
    <property type="molecule type" value="Genomic_DNA"/>
</dbReference>
<evidence type="ECO:0000256" key="4">
    <source>
        <dbReference type="ARBA" id="ARBA00007090"/>
    </source>
</evidence>
<dbReference type="InterPro" id="IPR012338">
    <property type="entry name" value="Beta-lactam/transpept-like"/>
</dbReference>
<evidence type="ECO:0000256" key="5">
    <source>
        <dbReference type="ARBA" id="ARBA00007739"/>
    </source>
</evidence>
<comment type="similarity">
    <text evidence="5 24">In the N-terminal section; belongs to the glycosyltransferase 51 family.</text>
</comment>
<keyword evidence="12" id="KW-0378">Hydrolase</keyword>
<dbReference type="Proteomes" id="UP000886339">
    <property type="component" value="Unassembled WGS sequence"/>
</dbReference>
<dbReference type="GO" id="GO:0009252">
    <property type="term" value="P:peptidoglycan biosynthetic process"/>
    <property type="evidence" value="ECO:0007669"/>
    <property type="project" value="UniProtKB-UniRule"/>
</dbReference>
<evidence type="ECO:0000256" key="10">
    <source>
        <dbReference type="ARBA" id="ARBA00022676"/>
    </source>
</evidence>
<comment type="catalytic activity">
    <reaction evidence="21">
        <text>[GlcNAc-(1-&gt;4)-Mur2Ac(oyl-L-Ala-gamma-D-Glu-L-Lys-D-Ala-D-Ala)](n)-di-trans,octa-cis-undecaprenyl diphosphate + beta-D-GlcNAc-(1-&gt;4)-Mur2Ac(oyl-L-Ala-gamma-D-Glu-L-Lys-D-Ala-D-Ala)-di-trans,octa-cis-undecaprenyl diphosphate = [GlcNAc-(1-&gt;4)-Mur2Ac(oyl-L-Ala-gamma-D-Glu-L-Lys-D-Ala-D-Ala)](n+1)-di-trans,octa-cis-undecaprenyl diphosphate + di-trans,octa-cis-undecaprenyl diphosphate + H(+)</text>
        <dbReference type="Rhea" id="RHEA:23708"/>
        <dbReference type="Rhea" id="RHEA-COMP:9602"/>
        <dbReference type="Rhea" id="RHEA-COMP:9603"/>
        <dbReference type="ChEBI" id="CHEBI:15378"/>
        <dbReference type="ChEBI" id="CHEBI:58405"/>
        <dbReference type="ChEBI" id="CHEBI:60033"/>
        <dbReference type="ChEBI" id="CHEBI:78435"/>
        <dbReference type="EC" id="2.4.99.28"/>
    </reaction>
</comment>
<dbReference type="GO" id="GO:0006508">
    <property type="term" value="P:proteolysis"/>
    <property type="evidence" value="ECO:0007669"/>
    <property type="project" value="UniProtKB-KW"/>
</dbReference>
<feature type="domain" description="Bifunctional transglycosylase second" evidence="29">
    <location>
        <begin position="87"/>
        <end position="171"/>
    </location>
</feature>
<dbReference type="GO" id="GO:0046677">
    <property type="term" value="P:response to antibiotic"/>
    <property type="evidence" value="ECO:0007669"/>
    <property type="project" value="UniProtKB-UniRule"/>
</dbReference>
<evidence type="ECO:0000256" key="23">
    <source>
        <dbReference type="NCBIfam" id="TIGR02071"/>
    </source>
</evidence>
<keyword evidence="18 24" id="KW-0961">Cell wall biogenesis/degradation</keyword>
<comment type="catalytic activity">
    <reaction evidence="20">
        <text>Preferential cleavage: (Ac)2-L-Lys-D-Ala-|-D-Ala. Also transpeptidation of peptidyl-alanyl moieties that are N-acyl substituents of D-alanine.</text>
        <dbReference type="EC" id="3.4.16.4"/>
    </reaction>
</comment>
<keyword evidence="16" id="KW-0046">Antibiotic resistance</keyword>
<dbReference type="InterPro" id="IPR001264">
    <property type="entry name" value="Glyco_trans_51"/>
</dbReference>
<dbReference type="InterPro" id="IPR001460">
    <property type="entry name" value="PCN-bd_Tpept"/>
</dbReference>
<name>A0A831W8Y8_9GAMM</name>
<evidence type="ECO:0000256" key="22">
    <source>
        <dbReference type="ARBA" id="ARBA00060592"/>
    </source>
</evidence>
<dbReference type="Pfam" id="PF14814">
    <property type="entry name" value="UB2H"/>
    <property type="match status" value="1"/>
</dbReference>
<evidence type="ECO:0000256" key="25">
    <source>
        <dbReference type="PIRSR" id="PIRSR002799-1"/>
    </source>
</evidence>
<dbReference type="GO" id="GO:0008658">
    <property type="term" value="F:penicillin binding"/>
    <property type="evidence" value="ECO:0007669"/>
    <property type="project" value="UniProtKB-UniRule"/>
</dbReference>
<dbReference type="GO" id="GO:0071555">
    <property type="term" value="P:cell wall organization"/>
    <property type="evidence" value="ECO:0007669"/>
    <property type="project" value="UniProtKB-UniRule"/>
</dbReference>
<evidence type="ECO:0000256" key="2">
    <source>
        <dbReference type="ARBA" id="ARBA00004236"/>
    </source>
</evidence>
<dbReference type="GO" id="GO:0005886">
    <property type="term" value="C:plasma membrane"/>
    <property type="evidence" value="ECO:0007669"/>
    <property type="project" value="UniProtKB-SubCell"/>
</dbReference>
<feature type="domain" description="Penicillin-binding protein transpeptidase" evidence="27">
    <location>
        <begin position="450"/>
        <end position="688"/>
    </location>
</feature>
<dbReference type="PANTHER" id="PTHR32282">
    <property type="entry name" value="BINDING PROTEIN TRANSPEPTIDASE, PUTATIVE-RELATED"/>
    <property type="match status" value="1"/>
</dbReference>
<comment type="similarity">
    <text evidence="4 24">In the C-terminal section; belongs to the transpeptidase family.</text>
</comment>
<proteinExistence type="inferred from homology"/>
<dbReference type="Pfam" id="PF00912">
    <property type="entry name" value="Transgly"/>
    <property type="match status" value="1"/>
</dbReference>
<accession>A0A831W8Y8</accession>
<evidence type="ECO:0000256" key="17">
    <source>
        <dbReference type="ARBA" id="ARBA00023268"/>
    </source>
</evidence>
<dbReference type="GO" id="GO:0009002">
    <property type="term" value="F:serine-type D-Ala-D-Ala carboxypeptidase activity"/>
    <property type="evidence" value="ECO:0007669"/>
    <property type="project" value="UniProtKB-EC"/>
</dbReference>
<dbReference type="Pfam" id="PF00905">
    <property type="entry name" value="Transpeptidase"/>
    <property type="match status" value="1"/>
</dbReference>
<keyword evidence="11 24" id="KW-0808">Transferase</keyword>
<dbReference type="Gene3D" id="1.10.3810.10">
    <property type="entry name" value="Biosynthetic peptidoglycan transglycosylase-like"/>
    <property type="match status" value="1"/>
</dbReference>
<sequence>MPPAKKKPVRKKKAAVRKKVVRRKRKPASKKSARRGFPWLKWLLGLTLLAMLVVGGYSLYLSQVVRIKFEGKRWAIPARVYARPLELYVGANLTTERLQAELRALGYRKVKKVDSVAQWSRSGSRFVFQTRDFLFWDGMEPSRRVSLRIGGSTVAALKDAASGKSLDVLRLEPPEIGSIYPSHKEDRVLVRRDELPDHLVAALLAAEDRDYFHHHGINLYSIARALMANVRAGRTVQGGSTLTQQLVKNFFLTPERSLWRKANEALMAIILDARYGKDEILEAYANEVFLGQDGDRAIHGFGLAAYYYFNRPLNELNLAETALLVGLLKGASYYNPRKHPERALQRRNLVLQLMVDQGFIDQKTADKAMKQPLGVGKKGRLSNARHPAFIDLVRRQLQRDYQEEDLTSEGLRIFTTLDPWAQQLLDKQISSGLSGLEKRRKLPAGTLQAAMVLVSPQGGEIRALSGGREAGYAGFNRALDAVRPIGSLIKPVIYLLALSHPDDYSLVTLLEDEPVHLKDARGRVWSPKNYDKKAHGLVPLHRALAKSYNLATVHLGLALGVRNVVSLLHRLGVQRELSPLPSLLLGAVSLSPLEVAQFYQVFAAGGFRSPLRAIREIVDAQGQPLQRYPLEVAQVAEPGPVYLLDRNLVEVMRAGTGRGIRRYLPESLEVAGKTGTTDELRDSWFAGFSGDWLAVAWVGRDDNKPAGLTGSSGALVLWGRVMKALKPQPLGLLPPEDIVYIWVDPQTGYLSADYCEGAIAMPFIRGSEPQLRSDCLGEERRGGSFFERLFD</sequence>
<evidence type="ECO:0000256" key="16">
    <source>
        <dbReference type="ARBA" id="ARBA00023251"/>
    </source>
</evidence>
<comment type="pathway">
    <text evidence="3 24">Cell wall biogenesis; peptidoglycan biosynthesis.</text>
</comment>
<evidence type="ECO:0000256" key="1">
    <source>
        <dbReference type="ARBA" id="ARBA00002624"/>
    </source>
</evidence>
<comment type="pathway">
    <text evidence="22">Glycan biosynthesis.</text>
</comment>
<evidence type="ECO:0000259" key="28">
    <source>
        <dbReference type="Pfam" id="PF00912"/>
    </source>
</evidence>
<evidence type="ECO:0000256" key="3">
    <source>
        <dbReference type="ARBA" id="ARBA00004752"/>
    </source>
</evidence>
<evidence type="ECO:0000259" key="29">
    <source>
        <dbReference type="Pfam" id="PF14814"/>
    </source>
</evidence>
<keyword evidence="17" id="KW-0511">Multifunctional enzyme</keyword>
<reference evidence="30" key="1">
    <citation type="journal article" date="2020" name="mSystems">
        <title>Genome- and Community-Level Interaction Insights into Carbon Utilization and Element Cycling Functions of Hydrothermarchaeota in Hydrothermal Sediment.</title>
        <authorList>
            <person name="Zhou Z."/>
            <person name="Liu Y."/>
            <person name="Xu W."/>
            <person name="Pan J."/>
            <person name="Luo Z.H."/>
            <person name="Li M."/>
        </authorList>
    </citation>
    <scope>NUCLEOTIDE SEQUENCE [LARGE SCALE GENOMIC DNA]</scope>
    <source>
        <strain evidence="30">HyVt-458</strain>
    </source>
</reference>
<keyword evidence="14 24" id="KW-0573">Peptidoglycan synthesis</keyword>
<dbReference type="UniPathway" id="UPA00219"/>
<evidence type="ECO:0000256" key="21">
    <source>
        <dbReference type="ARBA" id="ARBA00049902"/>
    </source>
</evidence>
<dbReference type="GO" id="GO:0008955">
    <property type="term" value="F:peptidoglycan glycosyltransferase activity"/>
    <property type="evidence" value="ECO:0007669"/>
    <property type="project" value="UniProtKB-UniRule"/>
</dbReference>
<evidence type="ECO:0000256" key="13">
    <source>
        <dbReference type="ARBA" id="ARBA00022960"/>
    </source>
</evidence>
<keyword evidence="8" id="KW-0121">Carboxypeptidase</keyword>
<evidence type="ECO:0000256" key="19">
    <source>
        <dbReference type="ARBA" id="ARBA00032454"/>
    </source>
</evidence>
<evidence type="ECO:0000256" key="18">
    <source>
        <dbReference type="ARBA" id="ARBA00023316"/>
    </source>
</evidence>
<evidence type="ECO:0000256" key="20">
    <source>
        <dbReference type="ARBA" id="ARBA00034000"/>
    </source>
</evidence>
<keyword evidence="9" id="KW-0645">Protease</keyword>
<feature type="region of interest" description="Disordered" evidence="26">
    <location>
        <begin position="1"/>
        <end position="32"/>
    </location>
</feature>
<evidence type="ECO:0000256" key="7">
    <source>
        <dbReference type="ARBA" id="ARBA00022475"/>
    </source>
</evidence>
<comment type="function">
    <text evidence="1 24">Cell wall formation. Synthesis of cross-linked peptidoglycan from the lipid intermediates. The enzyme has a penicillin-insensitive transglycosylase N-terminal domain (formation of linear glycan strands) and a penicillin-sensitive transpeptidase C-terminal domain (cross-linking of the peptide subunits).</text>
</comment>
<dbReference type="GO" id="GO:0030288">
    <property type="term" value="C:outer membrane-bounded periplasmic space"/>
    <property type="evidence" value="ECO:0007669"/>
    <property type="project" value="TreeGrafter"/>
</dbReference>
<dbReference type="SUPFAM" id="SSF56601">
    <property type="entry name" value="beta-lactamase/transpeptidase-like"/>
    <property type="match status" value="1"/>
</dbReference>
<evidence type="ECO:0000256" key="12">
    <source>
        <dbReference type="ARBA" id="ARBA00022801"/>
    </source>
</evidence>
<comment type="caution">
    <text evidence="30">The sequence shown here is derived from an EMBL/GenBank/DDBJ whole genome shotgun (WGS) entry which is preliminary data.</text>
</comment>
<evidence type="ECO:0000256" key="15">
    <source>
        <dbReference type="ARBA" id="ARBA00023136"/>
    </source>
</evidence>
<evidence type="ECO:0000313" key="30">
    <source>
        <dbReference type="EMBL" id="HEC07398.1"/>
    </source>
</evidence>